<reference evidence="7" key="1">
    <citation type="submission" date="2021-02" db="EMBL/GenBank/DDBJ databases">
        <authorList>
            <person name="Nowell W R."/>
        </authorList>
    </citation>
    <scope>NUCLEOTIDE SEQUENCE</scope>
</reference>
<evidence type="ECO:0000256" key="1">
    <source>
        <dbReference type="ARBA" id="ARBA00004370"/>
    </source>
</evidence>
<evidence type="ECO:0000313" key="7">
    <source>
        <dbReference type="EMBL" id="CAF0859151.1"/>
    </source>
</evidence>
<feature type="transmembrane region" description="Helical" evidence="5">
    <location>
        <begin position="51"/>
        <end position="73"/>
    </location>
</feature>
<feature type="transmembrane region" description="Helical" evidence="5">
    <location>
        <begin position="125"/>
        <end position="147"/>
    </location>
</feature>
<keyword evidence="3 5" id="KW-1133">Transmembrane helix</keyword>
<accession>A0A813WYP3</accession>
<feature type="transmembrane region" description="Helical" evidence="5">
    <location>
        <begin position="314"/>
        <end position="332"/>
    </location>
</feature>
<organism evidence="7 8">
    <name type="scientific">Adineta steineri</name>
    <dbReference type="NCBI Taxonomy" id="433720"/>
    <lineage>
        <taxon>Eukaryota</taxon>
        <taxon>Metazoa</taxon>
        <taxon>Spiralia</taxon>
        <taxon>Gnathifera</taxon>
        <taxon>Rotifera</taxon>
        <taxon>Eurotatoria</taxon>
        <taxon>Bdelloidea</taxon>
        <taxon>Adinetida</taxon>
        <taxon>Adinetidae</taxon>
        <taxon>Adineta</taxon>
    </lineage>
</organism>
<dbReference type="SUPFAM" id="SSF81321">
    <property type="entry name" value="Family A G protein-coupled receptor-like"/>
    <property type="match status" value="1"/>
</dbReference>
<dbReference type="InterPro" id="IPR000276">
    <property type="entry name" value="GPCR_Rhodpsn"/>
</dbReference>
<protein>
    <recommendedName>
        <fullName evidence="6">G-protein coupled receptors family 1 profile domain-containing protein</fullName>
    </recommendedName>
</protein>
<evidence type="ECO:0000256" key="5">
    <source>
        <dbReference type="SAM" id="Phobius"/>
    </source>
</evidence>
<comment type="subcellular location">
    <subcellularLocation>
        <location evidence="1">Membrane</location>
    </subcellularLocation>
</comment>
<evidence type="ECO:0000313" key="8">
    <source>
        <dbReference type="Proteomes" id="UP000663860"/>
    </source>
</evidence>
<dbReference type="GO" id="GO:0016020">
    <property type="term" value="C:membrane"/>
    <property type="evidence" value="ECO:0007669"/>
    <property type="project" value="UniProtKB-SubCell"/>
</dbReference>
<dbReference type="PROSITE" id="PS50262">
    <property type="entry name" value="G_PROTEIN_RECEP_F1_2"/>
    <property type="match status" value="1"/>
</dbReference>
<dbReference type="EMBL" id="CAJNOE010000072">
    <property type="protein sequence ID" value="CAF0859151.1"/>
    <property type="molecule type" value="Genomic_DNA"/>
</dbReference>
<keyword evidence="2 5" id="KW-0812">Transmembrane</keyword>
<evidence type="ECO:0000259" key="6">
    <source>
        <dbReference type="PROSITE" id="PS50262"/>
    </source>
</evidence>
<feature type="transmembrane region" description="Helical" evidence="5">
    <location>
        <begin position="220"/>
        <end position="240"/>
    </location>
</feature>
<dbReference type="InterPro" id="IPR052954">
    <property type="entry name" value="GPCR-Ligand_Int"/>
</dbReference>
<dbReference type="Proteomes" id="UP000663860">
    <property type="component" value="Unassembled WGS sequence"/>
</dbReference>
<feature type="domain" description="G-protein coupled receptors family 1 profile" evidence="6">
    <location>
        <begin position="63"/>
        <end position="328"/>
    </location>
</feature>
<feature type="transmembrane region" description="Helical" evidence="5">
    <location>
        <begin position="85"/>
        <end position="105"/>
    </location>
</feature>
<evidence type="ECO:0000256" key="4">
    <source>
        <dbReference type="ARBA" id="ARBA00023136"/>
    </source>
</evidence>
<evidence type="ECO:0000256" key="3">
    <source>
        <dbReference type="ARBA" id="ARBA00022989"/>
    </source>
</evidence>
<dbReference type="AlphaFoldDB" id="A0A813WYP3"/>
<dbReference type="InterPro" id="IPR017452">
    <property type="entry name" value="GPCR_Rhodpsn_7TM"/>
</dbReference>
<evidence type="ECO:0000256" key="2">
    <source>
        <dbReference type="ARBA" id="ARBA00022692"/>
    </source>
</evidence>
<dbReference type="Pfam" id="PF00001">
    <property type="entry name" value="7tm_1"/>
    <property type="match status" value="1"/>
</dbReference>
<sequence length="437" mass="50959">MVDPDLINGHSSSKPFLPEFDAHNSSNVIDVPEIIKIARIIIKVNDYISPLFYRVAIIPIIIGTILNCLSTYCFAKMYKRSSQNIYLLVLSICDTINLHLNFTLPLLRQYDTFDSYFRHMNKICLFNDVLTEFFLIFPAWILVLLAIDRLIHILSPSKRHLSNSKRQAKISILILILIVICLSLYRLFDVKGIDQFSVFAIVACNNGQDSSFALLRYINLMMWTIFPICFTLTISLIIIYQIKISTQKHNSNHSTAHCTLKCNQSTKITIFISILFPTFFDIPTAIITGLEIFYEYKKEPLYMIIMQVAKKLPMLLYEISLSCKFFVYIIVFQQFRKVLYLLFHRLARRRHSSELDRHSYVYVDNGFRRRTIRFRSNKQSITFSESHSNSYTRSVEQHQNNFNNRYQSTSISRIHQEYPSLAITVAGSNEDLFMSSS</sequence>
<feature type="transmembrane region" description="Helical" evidence="5">
    <location>
        <begin position="270"/>
        <end position="294"/>
    </location>
</feature>
<name>A0A813WYP3_9BILA</name>
<dbReference type="GO" id="GO:0004930">
    <property type="term" value="F:G protein-coupled receptor activity"/>
    <property type="evidence" value="ECO:0007669"/>
    <property type="project" value="InterPro"/>
</dbReference>
<feature type="transmembrane region" description="Helical" evidence="5">
    <location>
        <begin position="168"/>
        <end position="188"/>
    </location>
</feature>
<gene>
    <name evidence="7" type="ORF">IZO911_LOCUS10026</name>
</gene>
<dbReference type="PANTHER" id="PTHR46641">
    <property type="entry name" value="FMRFAMIDE RECEPTOR-RELATED"/>
    <property type="match status" value="1"/>
</dbReference>
<keyword evidence="4 5" id="KW-0472">Membrane</keyword>
<comment type="caution">
    <text evidence="7">The sequence shown here is derived from an EMBL/GenBank/DDBJ whole genome shotgun (WGS) entry which is preliminary data.</text>
</comment>
<dbReference type="PANTHER" id="PTHR46641:SF25">
    <property type="entry name" value="CNMAMIDE RECEPTOR-RELATED"/>
    <property type="match status" value="1"/>
</dbReference>
<proteinExistence type="predicted"/>
<dbReference type="Gene3D" id="1.20.1070.10">
    <property type="entry name" value="Rhodopsin 7-helix transmembrane proteins"/>
    <property type="match status" value="1"/>
</dbReference>